<dbReference type="AlphaFoldDB" id="A0A915K1Q4"/>
<accession>A0A915K1Q4</accession>
<evidence type="ECO:0000313" key="3">
    <source>
        <dbReference type="WBParaSite" id="nRc.2.0.1.t32609-RA"/>
    </source>
</evidence>
<sequence>MRPKTADDISVVLSYRPKETVTVTAAVAVVQAPLARFAAQGLPPGIPTDWALEVVGQLESMNLTDSWSRGCGWQSTPSAGPSNRLVQLPSLRWQLPRYPQQQGAQTLSAIAQQQRSAAGTYSPTVGQMRLERPCSVDDFFCFSIINIMKPIYEDITSDEDDIHREILEDITSDEEELVAAEDLEDITSEEEEEKTLDNNISDEEGTILGYDDDENEHSDEEEIYEPAQIGSGGVTNTSFVVDDFLELGQPSTVFTMLMNT</sequence>
<evidence type="ECO:0000313" key="2">
    <source>
        <dbReference type="Proteomes" id="UP000887565"/>
    </source>
</evidence>
<proteinExistence type="predicted"/>
<reference evidence="3" key="1">
    <citation type="submission" date="2022-11" db="UniProtKB">
        <authorList>
            <consortium name="WormBaseParasite"/>
        </authorList>
    </citation>
    <scope>IDENTIFICATION</scope>
</reference>
<evidence type="ECO:0000256" key="1">
    <source>
        <dbReference type="SAM" id="MobiDB-lite"/>
    </source>
</evidence>
<organism evidence="2 3">
    <name type="scientific">Romanomermis culicivorax</name>
    <name type="common">Nematode worm</name>
    <dbReference type="NCBI Taxonomy" id="13658"/>
    <lineage>
        <taxon>Eukaryota</taxon>
        <taxon>Metazoa</taxon>
        <taxon>Ecdysozoa</taxon>
        <taxon>Nematoda</taxon>
        <taxon>Enoplea</taxon>
        <taxon>Dorylaimia</taxon>
        <taxon>Mermithida</taxon>
        <taxon>Mermithoidea</taxon>
        <taxon>Mermithidae</taxon>
        <taxon>Romanomermis</taxon>
    </lineage>
</organism>
<feature type="region of interest" description="Disordered" evidence="1">
    <location>
        <begin position="187"/>
        <end position="222"/>
    </location>
</feature>
<name>A0A915K1Q4_ROMCU</name>
<protein>
    <submittedName>
        <fullName evidence="3">Uncharacterized protein</fullName>
    </submittedName>
</protein>
<dbReference type="Proteomes" id="UP000887565">
    <property type="component" value="Unplaced"/>
</dbReference>
<keyword evidence="2" id="KW-1185">Reference proteome</keyword>
<dbReference type="WBParaSite" id="nRc.2.0.1.t32609-RA">
    <property type="protein sequence ID" value="nRc.2.0.1.t32609-RA"/>
    <property type="gene ID" value="nRc.2.0.1.g32609"/>
</dbReference>